<keyword evidence="3" id="KW-0804">Transcription</keyword>
<dbReference type="InterPro" id="IPR000524">
    <property type="entry name" value="Tscrpt_reg_HTH_GntR"/>
</dbReference>
<dbReference type="SUPFAM" id="SSF64288">
    <property type="entry name" value="Chorismate lyase-like"/>
    <property type="match status" value="1"/>
</dbReference>
<feature type="domain" description="HTH gntR-type" evidence="4">
    <location>
        <begin position="3"/>
        <end position="72"/>
    </location>
</feature>
<dbReference type="InterPro" id="IPR036388">
    <property type="entry name" value="WH-like_DNA-bd_sf"/>
</dbReference>
<evidence type="ECO:0000256" key="2">
    <source>
        <dbReference type="ARBA" id="ARBA00023125"/>
    </source>
</evidence>
<dbReference type="Gene3D" id="3.40.1410.10">
    <property type="entry name" value="Chorismate lyase-like"/>
    <property type="match status" value="1"/>
</dbReference>
<reference evidence="5 6" key="1">
    <citation type="journal article" date="2019" name="Int. J. Syst. Evol. Microbiol.">
        <title>The Global Catalogue of Microorganisms (GCM) 10K type strain sequencing project: providing services to taxonomists for standard genome sequencing and annotation.</title>
        <authorList>
            <consortium name="The Broad Institute Genomics Platform"/>
            <consortium name="The Broad Institute Genome Sequencing Center for Infectious Disease"/>
            <person name="Wu L."/>
            <person name="Ma J."/>
        </authorList>
    </citation>
    <scope>NUCLEOTIDE SEQUENCE [LARGE SCALE GENOMIC DNA]</scope>
    <source>
        <strain evidence="5 6">JCM 11136</strain>
    </source>
</reference>
<dbReference type="PANTHER" id="PTHR44846:SF17">
    <property type="entry name" value="GNTR-FAMILY TRANSCRIPTIONAL REGULATOR"/>
    <property type="match status" value="1"/>
</dbReference>
<evidence type="ECO:0000259" key="4">
    <source>
        <dbReference type="PROSITE" id="PS50949"/>
    </source>
</evidence>
<dbReference type="InterPro" id="IPR036390">
    <property type="entry name" value="WH_DNA-bd_sf"/>
</dbReference>
<keyword evidence="1" id="KW-0805">Transcription regulation</keyword>
<keyword evidence="6" id="KW-1185">Reference proteome</keyword>
<evidence type="ECO:0000256" key="1">
    <source>
        <dbReference type="ARBA" id="ARBA00023015"/>
    </source>
</evidence>
<protein>
    <recommendedName>
        <fullName evidence="4">HTH gntR-type domain-containing protein</fullName>
    </recommendedName>
</protein>
<dbReference type="PROSITE" id="PS50949">
    <property type="entry name" value="HTH_GNTR"/>
    <property type="match status" value="1"/>
</dbReference>
<dbReference type="SUPFAM" id="SSF46785">
    <property type="entry name" value="Winged helix' DNA-binding domain"/>
    <property type="match status" value="1"/>
</dbReference>
<dbReference type="PANTHER" id="PTHR44846">
    <property type="entry name" value="MANNOSYL-D-GLYCERATE TRANSPORT/METABOLISM SYSTEM REPRESSOR MNGR-RELATED"/>
    <property type="match status" value="1"/>
</dbReference>
<sequence length="256" mass="27549">MAEPQWKRIATDLESRIRSGEFPPGSYLPHRDQLRREYGGVATNTIAAAARALTEQLLVRRVANKGLLVLDPVPAIVDVPLNVLAPGGLWRWCCQRAGLVGDLVVTGVGREAATADVADLLDLRTGDEVVTRVRQATIDGDTVRLDWAYYPADLVKDSALARLAVTVAGTAAALADLGHAPAVVTHATVWTRPSTTSEAASLKLPRGAHVLAAERVVRDGQDRAVELVRFVANPQRIRIQVHELPFHPVAENPAPA</sequence>
<dbReference type="RefSeq" id="WP_343951719.1">
    <property type="nucleotide sequence ID" value="NZ_BAAAHQ010000023.1"/>
</dbReference>
<name>A0ABN1PY68_9ACTN</name>
<dbReference type="EMBL" id="BAAAHQ010000023">
    <property type="protein sequence ID" value="GAA0935102.1"/>
    <property type="molecule type" value="Genomic_DNA"/>
</dbReference>
<dbReference type="InterPro" id="IPR028978">
    <property type="entry name" value="Chorismate_lyase_/UTRA_dom_sf"/>
</dbReference>
<dbReference type="InterPro" id="IPR011663">
    <property type="entry name" value="UTRA"/>
</dbReference>
<dbReference type="SMART" id="SM00866">
    <property type="entry name" value="UTRA"/>
    <property type="match status" value="1"/>
</dbReference>
<keyword evidence="2" id="KW-0238">DNA-binding</keyword>
<comment type="caution">
    <text evidence="5">The sequence shown here is derived from an EMBL/GenBank/DDBJ whole genome shotgun (WGS) entry which is preliminary data.</text>
</comment>
<proteinExistence type="predicted"/>
<dbReference type="Gene3D" id="1.10.10.10">
    <property type="entry name" value="Winged helix-like DNA-binding domain superfamily/Winged helix DNA-binding domain"/>
    <property type="match status" value="1"/>
</dbReference>
<evidence type="ECO:0000313" key="5">
    <source>
        <dbReference type="EMBL" id="GAA0935102.1"/>
    </source>
</evidence>
<evidence type="ECO:0000313" key="6">
    <source>
        <dbReference type="Proteomes" id="UP001501578"/>
    </source>
</evidence>
<gene>
    <name evidence="5" type="ORF">GCM10009560_42950</name>
</gene>
<dbReference type="SMART" id="SM00345">
    <property type="entry name" value="HTH_GNTR"/>
    <property type="match status" value="1"/>
</dbReference>
<accession>A0ABN1PY68</accession>
<evidence type="ECO:0000256" key="3">
    <source>
        <dbReference type="ARBA" id="ARBA00023163"/>
    </source>
</evidence>
<organism evidence="5 6">
    <name type="scientific">Nonomuraea longicatena</name>
    <dbReference type="NCBI Taxonomy" id="83682"/>
    <lineage>
        <taxon>Bacteria</taxon>
        <taxon>Bacillati</taxon>
        <taxon>Actinomycetota</taxon>
        <taxon>Actinomycetes</taxon>
        <taxon>Streptosporangiales</taxon>
        <taxon>Streptosporangiaceae</taxon>
        <taxon>Nonomuraea</taxon>
    </lineage>
</organism>
<dbReference type="Pfam" id="PF07702">
    <property type="entry name" value="UTRA"/>
    <property type="match status" value="1"/>
</dbReference>
<dbReference type="Pfam" id="PF00392">
    <property type="entry name" value="GntR"/>
    <property type="match status" value="1"/>
</dbReference>
<dbReference type="InterPro" id="IPR050679">
    <property type="entry name" value="Bact_HTH_transcr_reg"/>
</dbReference>
<dbReference type="Proteomes" id="UP001501578">
    <property type="component" value="Unassembled WGS sequence"/>
</dbReference>